<feature type="domain" description="Penicillin-binding protein transpeptidase" evidence="5">
    <location>
        <begin position="266"/>
        <end position="608"/>
    </location>
</feature>
<comment type="subcellular location">
    <subcellularLocation>
        <location evidence="1">Membrane</location>
    </subcellularLocation>
</comment>
<keyword evidence="2" id="KW-0378">Hydrolase</keyword>
<organism evidence="7 8">
    <name type="scientific">Candidatus Neptunichlamydia vexilliferae</name>
    <dbReference type="NCBI Taxonomy" id="1651774"/>
    <lineage>
        <taxon>Bacteria</taxon>
        <taxon>Pseudomonadati</taxon>
        <taxon>Chlamydiota</taxon>
        <taxon>Chlamydiia</taxon>
        <taxon>Parachlamydiales</taxon>
        <taxon>Simkaniaceae</taxon>
        <taxon>Candidatus Neptunichlamydia</taxon>
    </lineage>
</organism>
<keyword evidence="8" id="KW-1185">Reference proteome</keyword>
<dbReference type="SUPFAM" id="SSF56601">
    <property type="entry name" value="beta-lactamase/transpeptidase-like"/>
    <property type="match status" value="1"/>
</dbReference>
<evidence type="ECO:0000313" key="7">
    <source>
        <dbReference type="EMBL" id="MBF5059798.1"/>
    </source>
</evidence>
<evidence type="ECO:0000256" key="2">
    <source>
        <dbReference type="ARBA" id="ARBA00022645"/>
    </source>
</evidence>
<evidence type="ECO:0000256" key="3">
    <source>
        <dbReference type="ARBA" id="ARBA00023136"/>
    </source>
</evidence>
<dbReference type="GO" id="GO:0016757">
    <property type="term" value="F:glycosyltransferase activity"/>
    <property type="evidence" value="ECO:0007669"/>
    <property type="project" value="UniProtKB-KW"/>
</dbReference>
<dbReference type="SUPFAM" id="SSF56519">
    <property type="entry name" value="Penicillin binding protein dimerisation domain"/>
    <property type="match status" value="1"/>
</dbReference>
<dbReference type="Pfam" id="PF00905">
    <property type="entry name" value="Transpeptidase"/>
    <property type="match status" value="1"/>
</dbReference>
<reference evidence="7 8" key="1">
    <citation type="submission" date="2020-01" db="EMBL/GenBank/DDBJ databases">
        <title>Draft genome sequence of Cand. Neptunochlamydia vexilliferae K9.</title>
        <authorList>
            <person name="Schulz F."/>
            <person name="Koestlbacher S."/>
            <person name="Wascher F."/>
            <person name="Pizzetti I."/>
            <person name="Horn M."/>
        </authorList>
    </citation>
    <scope>NUCLEOTIDE SEQUENCE [LARGE SCALE GENOMIC DNA]</scope>
    <source>
        <strain evidence="7 8">K9</strain>
    </source>
</reference>
<dbReference type="PANTHER" id="PTHR30627">
    <property type="entry name" value="PEPTIDOGLYCAN D,D-TRANSPEPTIDASE"/>
    <property type="match status" value="1"/>
</dbReference>
<comment type="caution">
    <text evidence="7">The sequence shown here is derived from an EMBL/GenBank/DDBJ whole genome shotgun (WGS) entry which is preliminary data.</text>
</comment>
<dbReference type="PANTHER" id="PTHR30627:SF1">
    <property type="entry name" value="PEPTIDOGLYCAN D,D-TRANSPEPTIDASE FTSI"/>
    <property type="match status" value="1"/>
</dbReference>
<dbReference type="RefSeq" id="WP_194848105.1">
    <property type="nucleotide sequence ID" value="NZ_JAAEJV010000041.1"/>
</dbReference>
<dbReference type="Pfam" id="PF03717">
    <property type="entry name" value="PBP_dimer"/>
    <property type="match status" value="1"/>
</dbReference>
<keyword evidence="7" id="KW-0328">Glycosyltransferase</keyword>
<evidence type="ECO:0000256" key="4">
    <source>
        <dbReference type="SAM" id="Phobius"/>
    </source>
</evidence>
<dbReference type="InterPro" id="IPR005311">
    <property type="entry name" value="PBP_dimer"/>
</dbReference>
<keyword evidence="3 4" id="KW-0472">Membrane</keyword>
<evidence type="ECO:0000259" key="5">
    <source>
        <dbReference type="Pfam" id="PF00905"/>
    </source>
</evidence>
<dbReference type="InterPro" id="IPR012338">
    <property type="entry name" value="Beta-lactam/transpept-like"/>
</dbReference>
<evidence type="ECO:0000259" key="6">
    <source>
        <dbReference type="Pfam" id="PF03717"/>
    </source>
</evidence>
<dbReference type="EMBL" id="JAAEJV010000041">
    <property type="protein sequence ID" value="MBF5059798.1"/>
    <property type="molecule type" value="Genomic_DNA"/>
</dbReference>
<accession>A0ABS0B084</accession>
<dbReference type="InterPro" id="IPR036138">
    <property type="entry name" value="PBP_dimer_sf"/>
</dbReference>
<dbReference type="Gene3D" id="3.90.1310.10">
    <property type="entry name" value="Penicillin-binding protein 2a (Domain 2)"/>
    <property type="match status" value="1"/>
</dbReference>
<feature type="domain" description="Penicillin-binding protein dimerisation" evidence="6">
    <location>
        <begin position="72"/>
        <end position="213"/>
    </location>
</feature>
<evidence type="ECO:0000256" key="1">
    <source>
        <dbReference type="ARBA" id="ARBA00004370"/>
    </source>
</evidence>
<dbReference type="InterPro" id="IPR001460">
    <property type="entry name" value="PCN-bd_Tpept"/>
</dbReference>
<evidence type="ECO:0000313" key="8">
    <source>
        <dbReference type="Proteomes" id="UP001194714"/>
    </source>
</evidence>
<dbReference type="InterPro" id="IPR050515">
    <property type="entry name" value="Beta-lactam/transpept"/>
</dbReference>
<dbReference type="Proteomes" id="UP001194714">
    <property type="component" value="Unassembled WGS sequence"/>
</dbReference>
<keyword evidence="4" id="KW-0812">Transmembrane</keyword>
<gene>
    <name evidence="7" type="ORF">NEPTK9_001316</name>
</gene>
<dbReference type="Gene3D" id="3.40.710.10">
    <property type="entry name" value="DD-peptidase/beta-lactamase superfamily"/>
    <property type="match status" value="1"/>
</dbReference>
<keyword evidence="2" id="KW-0121">Carboxypeptidase</keyword>
<protein>
    <submittedName>
        <fullName evidence="7">Peptidoglycan synthase FtsI</fullName>
        <ecNumber evidence="7">2.4.1.129</ecNumber>
    </submittedName>
</protein>
<dbReference type="EC" id="2.4.1.129" evidence="7"/>
<feature type="transmembrane region" description="Helical" evidence="4">
    <location>
        <begin position="7"/>
        <end position="27"/>
    </location>
</feature>
<name>A0ABS0B084_9BACT</name>
<keyword evidence="7" id="KW-0808">Transferase</keyword>
<keyword evidence="2" id="KW-0645">Protease</keyword>
<proteinExistence type="predicted"/>
<keyword evidence="4" id="KW-1133">Transmembrane helix</keyword>
<sequence length="641" mass="73528">MKKNNRRLLGISFFTLTLFCFIIIQFYKLQIVEGKKWSKQAKAQHQFSVVEPYRRGRFFANNVLKEKHPKQEDPIVFDVKRYHLYADPIAIPQEAREEIIEKVSELLAIQDKKWVGEQLEKKSRSRRLKMWLSEVDKKLLNTWWRPFARWKKIPSNALYFQEDYKRAYPYGKLLGPVLHTVRDDRDPKTRQAIPTGGLELKFDAELRGKKGKRLRLRSPRHTLEEGLLVDPSEDGADVYLTIDRYIQAIAEEEIERAVKEAGAKSGWAVMMNPHTGEIYALAQYPFFDPSNYRTYYNDPEKTKATKIGAITDCFEPGSTMKPISVAIGMLANKELERQGKETIFDPVAVIPTHDGMFPGRKQPIRDTRRHEYLNMYLAIQKSSNIYVAKLIQRVIATLGDQWYRDQLAGVFGFGKATGIELPSETAGLLPSLDKHYGNGRPQWSIPTPYSLSFGYNLLVTSMQLLRAYALLCNGGYEVQPTLVKKIVKGGEVIFDHSNEECKQVFDPEISREIIYALKSVTKLGGGGFRADIPGYTQAGKTGTTEKIVHGTYSKKHHYSSFIGFTPAFEPKFLLYVAIDEPEYRYLPGIGATYFGGRCAAPVFRQIMQKTYRYLGIPPDDPDNTDWAEEIEILESLYRKYN</sequence>
<dbReference type="Gene3D" id="3.30.450.330">
    <property type="match status" value="1"/>
</dbReference>